<dbReference type="Proteomes" id="UP000805649">
    <property type="component" value="Unassembled WGS sequence"/>
</dbReference>
<comment type="caution">
    <text evidence="1">The sequence shown here is derived from an EMBL/GenBank/DDBJ whole genome shotgun (WGS) entry which is preliminary data.</text>
</comment>
<proteinExistence type="predicted"/>
<sequence>MSDKDGSGLYHQSRNLACPRSPWRSRNLLRAPLCCVEEPTIVVAALAGFVSPLPVRNTSVTCLWLCCLPYLAESLSFPLDIADPSVISFFWSLPYPRPQRNRPADTKSILPGLVLHRTAMGRLGEKKKRVTHALRNTICSRGHPGACCFRAGRISRTGMTQPCCDRSSAARFALGGQLAVGWRNPRSSRQWPSAPLSSHCPKKQ</sequence>
<reference evidence="1 2" key="1">
    <citation type="journal article" date="2020" name="Phytopathology">
        <title>Genome Sequence Resources of Colletotrichum truncatum, C. plurivorum, C. musicola, and C. sojae: Four Species Pathogenic to Soybean (Glycine max).</title>
        <authorList>
            <person name="Rogerio F."/>
            <person name="Boufleur T.R."/>
            <person name="Ciampi-Guillardi M."/>
            <person name="Sukno S.A."/>
            <person name="Thon M.R."/>
            <person name="Massola Junior N.S."/>
            <person name="Baroncelli R."/>
        </authorList>
    </citation>
    <scope>NUCLEOTIDE SEQUENCE [LARGE SCALE GENOMIC DNA]</scope>
    <source>
        <strain evidence="1 2">CMES1059</strain>
    </source>
</reference>
<protein>
    <submittedName>
        <fullName evidence="1">Uncharacterized protein</fullName>
    </submittedName>
</protein>
<evidence type="ECO:0000313" key="2">
    <source>
        <dbReference type="Proteomes" id="UP000805649"/>
    </source>
</evidence>
<accession>A0ACC3ZDX3</accession>
<name>A0ACC3ZDX3_COLTU</name>
<evidence type="ECO:0000313" key="1">
    <source>
        <dbReference type="EMBL" id="KAL0942264.1"/>
    </source>
</evidence>
<gene>
    <name evidence="1" type="ORF">CTRU02_200150</name>
</gene>
<keyword evidence="2" id="KW-1185">Reference proteome</keyword>
<organism evidence="1 2">
    <name type="scientific">Colletotrichum truncatum</name>
    <name type="common">Anthracnose fungus</name>
    <name type="synonym">Colletotrichum capsici</name>
    <dbReference type="NCBI Taxonomy" id="5467"/>
    <lineage>
        <taxon>Eukaryota</taxon>
        <taxon>Fungi</taxon>
        <taxon>Dikarya</taxon>
        <taxon>Ascomycota</taxon>
        <taxon>Pezizomycotina</taxon>
        <taxon>Sordariomycetes</taxon>
        <taxon>Hypocreomycetidae</taxon>
        <taxon>Glomerellales</taxon>
        <taxon>Glomerellaceae</taxon>
        <taxon>Colletotrichum</taxon>
        <taxon>Colletotrichum truncatum species complex</taxon>
    </lineage>
</organism>
<dbReference type="EMBL" id="VUJX02000001">
    <property type="protein sequence ID" value="KAL0942264.1"/>
    <property type="molecule type" value="Genomic_DNA"/>
</dbReference>